<proteinExistence type="inferred from homology"/>
<dbReference type="InterPro" id="IPR044861">
    <property type="entry name" value="IPNS-like_FE2OG_OXY"/>
</dbReference>
<reference evidence="8 9" key="1">
    <citation type="submission" date="2024-01" db="EMBL/GenBank/DDBJ databases">
        <title>The genomes of 5 underutilized Papilionoideae crops provide insights into root nodulation and disease resistance.</title>
        <authorList>
            <person name="Yuan L."/>
        </authorList>
    </citation>
    <scope>NUCLEOTIDE SEQUENCE [LARGE SCALE GENOMIC DNA]</scope>
    <source>
        <strain evidence="8">LY-2023</strain>
        <tissue evidence="8">Leaf</tissue>
    </source>
</reference>
<comment type="caution">
    <text evidence="8">The sequence shown here is derived from an EMBL/GenBank/DDBJ whole genome shotgun (WGS) entry which is preliminary data.</text>
</comment>
<evidence type="ECO:0000256" key="6">
    <source>
        <dbReference type="RuleBase" id="RU003682"/>
    </source>
</evidence>
<dbReference type="Gene3D" id="2.60.120.330">
    <property type="entry name" value="B-lactam Antibiotic, Isopenicillin N Synthase, Chain"/>
    <property type="match status" value="1"/>
</dbReference>
<dbReference type="PROSITE" id="PS51471">
    <property type="entry name" value="FE2OG_OXY"/>
    <property type="match status" value="1"/>
</dbReference>
<evidence type="ECO:0000256" key="1">
    <source>
        <dbReference type="ARBA" id="ARBA00001962"/>
    </source>
</evidence>
<feature type="domain" description="Fe2OG dioxygenase" evidence="7">
    <location>
        <begin position="220"/>
        <end position="322"/>
    </location>
</feature>
<dbReference type="PANTHER" id="PTHR10209">
    <property type="entry name" value="OXIDOREDUCTASE, 2OG-FE II OXYGENASE FAMILY PROTEIN"/>
    <property type="match status" value="1"/>
</dbReference>
<keyword evidence="9" id="KW-1185">Reference proteome</keyword>
<dbReference type="InterPro" id="IPR027443">
    <property type="entry name" value="IPNS-like_sf"/>
</dbReference>
<keyword evidence="3 6" id="KW-0479">Metal-binding</keyword>
<dbReference type="Pfam" id="PF03171">
    <property type="entry name" value="2OG-FeII_Oxy"/>
    <property type="match status" value="1"/>
</dbReference>
<dbReference type="Pfam" id="PF14226">
    <property type="entry name" value="DIOX_N"/>
    <property type="match status" value="1"/>
</dbReference>
<sequence>MEVTTTTSTSDISAYDDRKRIAERKSFDETKLGVKGLVDSGVTKIPHMFYSTNSNLTQISPSHSKLSIPLIDLQDISKNVTSRARVVDQIKSACKDWGFFQVVNHGIGVKVLDEMICGIRRFHEQDGEVKKRFYSRDINRKVRYFSNGSLFRDLDMGVDWRDTIAFVANPYPPKREESPVVCRDIVAEYSKKVRALGIIVFELLSEALGLDPSYLKKMNCADALFIMGQYYPACPEPELTLGSTKHTDMDFMTILLQDQMGGLQVLHENQWINVPPVHGALIVNIGDLLQLMTNDMFISVNHRVLSQHIGPRISVVSFFMNFTVSECTSKVYGPIKELLSEENPPIYKDITMTDFLAHYYSKGLDGNSCLLPFRI</sequence>
<dbReference type="FunFam" id="2.60.120.330:FF:000005">
    <property type="entry name" value="1-aminocyclopropane-1-carboxylate oxidase homolog 1"/>
    <property type="match status" value="1"/>
</dbReference>
<protein>
    <recommendedName>
        <fullName evidence="7">Fe2OG dioxygenase domain-containing protein</fullName>
    </recommendedName>
</protein>
<dbReference type="SUPFAM" id="SSF51197">
    <property type="entry name" value="Clavaminate synthase-like"/>
    <property type="match status" value="1"/>
</dbReference>
<evidence type="ECO:0000313" key="9">
    <source>
        <dbReference type="Proteomes" id="UP001359559"/>
    </source>
</evidence>
<evidence type="ECO:0000256" key="3">
    <source>
        <dbReference type="ARBA" id="ARBA00022723"/>
    </source>
</evidence>
<dbReference type="InterPro" id="IPR026992">
    <property type="entry name" value="DIOX_N"/>
</dbReference>
<name>A0AAN9I919_CLITE</name>
<dbReference type="Proteomes" id="UP001359559">
    <property type="component" value="Unassembled WGS sequence"/>
</dbReference>
<gene>
    <name evidence="8" type="ORF">RJT34_26289</name>
</gene>
<accession>A0AAN9I919</accession>
<dbReference type="GO" id="GO:0046872">
    <property type="term" value="F:metal ion binding"/>
    <property type="evidence" value="ECO:0007669"/>
    <property type="project" value="UniProtKB-KW"/>
</dbReference>
<dbReference type="InterPro" id="IPR005123">
    <property type="entry name" value="Oxoglu/Fe-dep_dioxygenase_dom"/>
</dbReference>
<keyword evidence="4 6" id="KW-0560">Oxidoreductase</keyword>
<evidence type="ECO:0000256" key="2">
    <source>
        <dbReference type="ARBA" id="ARBA00008056"/>
    </source>
</evidence>
<organism evidence="8 9">
    <name type="scientific">Clitoria ternatea</name>
    <name type="common">Butterfly pea</name>
    <dbReference type="NCBI Taxonomy" id="43366"/>
    <lineage>
        <taxon>Eukaryota</taxon>
        <taxon>Viridiplantae</taxon>
        <taxon>Streptophyta</taxon>
        <taxon>Embryophyta</taxon>
        <taxon>Tracheophyta</taxon>
        <taxon>Spermatophyta</taxon>
        <taxon>Magnoliopsida</taxon>
        <taxon>eudicotyledons</taxon>
        <taxon>Gunneridae</taxon>
        <taxon>Pentapetalae</taxon>
        <taxon>rosids</taxon>
        <taxon>fabids</taxon>
        <taxon>Fabales</taxon>
        <taxon>Fabaceae</taxon>
        <taxon>Papilionoideae</taxon>
        <taxon>50 kb inversion clade</taxon>
        <taxon>NPAAA clade</taxon>
        <taxon>indigoferoid/millettioid clade</taxon>
        <taxon>Phaseoleae</taxon>
        <taxon>Clitoria</taxon>
    </lineage>
</organism>
<evidence type="ECO:0000313" key="8">
    <source>
        <dbReference type="EMBL" id="KAK7270832.1"/>
    </source>
</evidence>
<dbReference type="AlphaFoldDB" id="A0AAN9I919"/>
<evidence type="ECO:0000256" key="5">
    <source>
        <dbReference type="ARBA" id="ARBA00023004"/>
    </source>
</evidence>
<dbReference type="GO" id="GO:0051213">
    <property type="term" value="F:dioxygenase activity"/>
    <property type="evidence" value="ECO:0007669"/>
    <property type="project" value="UniProtKB-ARBA"/>
</dbReference>
<comment type="cofactor">
    <cofactor evidence="1">
        <name>Fe cation</name>
        <dbReference type="ChEBI" id="CHEBI:24875"/>
    </cofactor>
</comment>
<comment type="similarity">
    <text evidence="2 6">Belongs to the iron/ascorbate-dependent oxidoreductase family.</text>
</comment>
<evidence type="ECO:0000259" key="7">
    <source>
        <dbReference type="PROSITE" id="PS51471"/>
    </source>
</evidence>
<evidence type="ECO:0000256" key="4">
    <source>
        <dbReference type="ARBA" id="ARBA00023002"/>
    </source>
</evidence>
<dbReference type="PANTHER" id="PTHR10209:SF695">
    <property type="entry name" value="2-OXOGLUTARATE-DEPENDENT DIOXYGENASE"/>
    <property type="match status" value="1"/>
</dbReference>
<keyword evidence="5 6" id="KW-0408">Iron</keyword>
<dbReference type="EMBL" id="JAYKXN010000007">
    <property type="protein sequence ID" value="KAK7270832.1"/>
    <property type="molecule type" value="Genomic_DNA"/>
</dbReference>